<evidence type="ECO:0000256" key="3">
    <source>
        <dbReference type="ARBA" id="ARBA00012814"/>
    </source>
</evidence>
<accession>A0A1R1PU83</accession>
<dbReference type="PANTHER" id="PTHR11538:SF41">
    <property type="entry name" value="PHENYLALANINE--TRNA LIGASE, MITOCHONDRIAL"/>
    <property type="match status" value="1"/>
</dbReference>
<evidence type="ECO:0000256" key="12">
    <source>
        <dbReference type="ARBA" id="ARBA00049255"/>
    </source>
</evidence>
<dbReference type="Proteomes" id="UP000188320">
    <property type="component" value="Unassembled WGS sequence"/>
</dbReference>
<dbReference type="InterPro" id="IPR004530">
    <property type="entry name" value="Phe-tRNA-synth_IIc_mito"/>
</dbReference>
<feature type="domain" description="FDX-ACB" evidence="14">
    <location>
        <begin position="163"/>
        <end position="260"/>
    </location>
</feature>
<dbReference type="GO" id="GO:0000049">
    <property type="term" value="F:tRNA binding"/>
    <property type="evidence" value="ECO:0007669"/>
    <property type="project" value="InterPro"/>
</dbReference>
<evidence type="ECO:0000256" key="4">
    <source>
        <dbReference type="ARBA" id="ARBA00022598"/>
    </source>
</evidence>
<evidence type="ECO:0000256" key="6">
    <source>
        <dbReference type="ARBA" id="ARBA00022840"/>
    </source>
</evidence>
<dbReference type="EMBL" id="LSSK01000181">
    <property type="protein sequence ID" value="OMH84545.1"/>
    <property type="molecule type" value="Genomic_DNA"/>
</dbReference>
<dbReference type="Gene3D" id="3.30.930.10">
    <property type="entry name" value="Bira Bifunctional Protein, Domain 2"/>
    <property type="match status" value="1"/>
</dbReference>
<evidence type="ECO:0000256" key="9">
    <source>
        <dbReference type="ARBA" id="ARBA00023128"/>
    </source>
</evidence>
<keyword evidence="9" id="KW-0496">Mitochondrion</keyword>
<evidence type="ECO:0000256" key="1">
    <source>
        <dbReference type="ARBA" id="ARBA00004305"/>
    </source>
</evidence>
<keyword evidence="10" id="KW-0030">Aminoacyl-tRNA synthetase</keyword>
<comment type="subcellular location">
    <subcellularLocation>
        <location evidence="1">Mitochondrion matrix</location>
    </subcellularLocation>
</comment>
<gene>
    <name evidence="15" type="ORF">AX774_g1929</name>
</gene>
<keyword evidence="6" id="KW-0067">ATP-binding</keyword>
<dbReference type="GO" id="GO:0006432">
    <property type="term" value="P:phenylalanyl-tRNA aminoacylation"/>
    <property type="evidence" value="ECO:0007669"/>
    <property type="project" value="InterPro"/>
</dbReference>
<dbReference type="Pfam" id="PF01409">
    <property type="entry name" value="tRNA-synt_2d"/>
    <property type="match status" value="1"/>
</dbReference>
<evidence type="ECO:0000313" key="16">
    <source>
        <dbReference type="Proteomes" id="UP000188320"/>
    </source>
</evidence>
<evidence type="ECO:0000256" key="2">
    <source>
        <dbReference type="ARBA" id="ARBA00008226"/>
    </source>
</evidence>
<dbReference type="GO" id="GO:0004826">
    <property type="term" value="F:phenylalanine-tRNA ligase activity"/>
    <property type="evidence" value="ECO:0007669"/>
    <property type="project" value="UniProtKB-EC"/>
</dbReference>
<dbReference type="OrthoDB" id="5581989at2759"/>
<evidence type="ECO:0000256" key="7">
    <source>
        <dbReference type="ARBA" id="ARBA00022917"/>
    </source>
</evidence>
<comment type="caution">
    <text evidence="15">The sequence shown here is derived from an EMBL/GenBank/DDBJ whole genome shotgun (WGS) entry which is preliminary data.</text>
</comment>
<evidence type="ECO:0000256" key="11">
    <source>
        <dbReference type="ARBA" id="ARBA00031194"/>
    </source>
</evidence>
<dbReference type="InterPro" id="IPR002319">
    <property type="entry name" value="Phenylalanyl-tRNA_Synthase"/>
</dbReference>
<reference evidence="16" key="1">
    <citation type="submission" date="2017-01" db="EMBL/GenBank/DDBJ databases">
        <authorList>
            <person name="Wang Y."/>
            <person name="White M."/>
            <person name="Kvist S."/>
            <person name="Moncalvo J.-M."/>
        </authorList>
    </citation>
    <scope>NUCLEOTIDE SEQUENCE [LARGE SCALE GENOMIC DNA]</scope>
    <source>
        <strain evidence="16">COL-18-3</strain>
    </source>
</reference>
<organism evidence="15 16">
    <name type="scientific">Zancudomyces culisetae</name>
    <name type="common">Gut fungus</name>
    <name type="synonym">Smittium culisetae</name>
    <dbReference type="NCBI Taxonomy" id="1213189"/>
    <lineage>
        <taxon>Eukaryota</taxon>
        <taxon>Fungi</taxon>
        <taxon>Fungi incertae sedis</taxon>
        <taxon>Zoopagomycota</taxon>
        <taxon>Kickxellomycotina</taxon>
        <taxon>Harpellomycetes</taxon>
        <taxon>Harpellales</taxon>
        <taxon>Legeriomycetaceae</taxon>
        <taxon>Zancudomyces</taxon>
    </lineage>
</organism>
<dbReference type="PANTHER" id="PTHR11538">
    <property type="entry name" value="PHENYLALANYL-TRNA SYNTHETASE"/>
    <property type="match status" value="1"/>
</dbReference>
<name>A0A1R1PU83_ZANCU</name>
<dbReference type="NCBIfam" id="TIGR00469">
    <property type="entry name" value="pheS_mito"/>
    <property type="match status" value="1"/>
</dbReference>
<dbReference type="AlphaFoldDB" id="A0A1R1PU83"/>
<keyword evidence="7" id="KW-0648">Protein biosynthesis</keyword>
<dbReference type="InterPro" id="IPR045864">
    <property type="entry name" value="aa-tRNA-synth_II/BPL/LPL"/>
</dbReference>
<dbReference type="Gene3D" id="3.30.70.380">
    <property type="entry name" value="Ferrodoxin-fold anticodon-binding domain"/>
    <property type="match status" value="1"/>
</dbReference>
<dbReference type="InterPro" id="IPR005121">
    <property type="entry name" value="Fdx_antiC-bd"/>
</dbReference>
<dbReference type="PROSITE" id="PS51447">
    <property type="entry name" value="FDX_ACB"/>
    <property type="match status" value="1"/>
</dbReference>
<dbReference type="FunFam" id="3.30.70.380:FF:000002">
    <property type="entry name" value="phenylalanine--tRNA ligase, mitochondrial"/>
    <property type="match status" value="1"/>
</dbReference>
<evidence type="ECO:0000256" key="8">
    <source>
        <dbReference type="ARBA" id="ARBA00022946"/>
    </source>
</evidence>
<evidence type="ECO:0000259" key="13">
    <source>
        <dbReference type="PROSITE" id="PS50862"/>
    </source>
</evidence>
<keyword evidence="4 15" id="KW-0436">Ligase</keyword>
<comment type="similarity">
    <text evidence="2">Belongs to the class-II aminoacyl-tRNA synthetase family.</text>
</comment>
<dbReference type="SUPFAM" id="SSF54991">
    <property type="entry name" value="Anticodon-binding domain of PheRS"/>
    <property type="match status" value="1"/>
</dbReference>
<evidence type="ECO:0000256" key="5">
    <source>
        <dbReference type="ARBA" id="ARBA00022741"/>
    </source>
</evidence>
<dbReference type="InterPro" id="IPR006195">
    <property type="entry name" value="aa-tRNA-synth_II"/>
</dbReference>
<proteinExistence type="inferred from homology"/>
<dbReference type="PROSITE" id="PS50862">
    <property type="entry name" value="AA_TRNA_LIGASE_II"/>
    <property type="match status" value="1"/>
</dbReference>
<sequence>MQDKPSLTIETHNEGYDAIKNPIQKCHDPKQVELIINDMKSAMNNMVASILSQAANTVGQEEQLSKLQVRWIEAYFPFTSPSWEMEVFWGGEWLELCGCGVMRQELLQNAKLDDRIGWAFGFGLERLAMVLFGIPDIRLFWSSDPRFLGQFEPRKISRFVPFSKHPACHKDISFWIGKAGNTNVTFHENDMNDLIREIAGDLVQDVVLVDEFTSKKINRTSKCYRINYCSMDRNVTNEEINAIQERVRKEMSERLDIELR</sequence>
<dbReference type="GO" id="GO:0005524">
    <property type="term" value="F:ATP binding"/>
    <property type="evidence" value="ECO:0007669"/>
    <property type="project" value="UniProtKB-KW"/>
</dbReference>
<keyword evidence="5" id="KW-0547">Nucleotide-binding</keyword>
<dbReference type="EC" id="6.1.1.20" evidence="3"/>
<evidence type="ECO:0000259" key="14">
    <source>
        <dbReference type="PROSITE" id="PS51447"/>
    </source>
</evidence>
<dbReference type="GO" id="GO:0005759">
    <property type="term" value="C:mitochondrial matrix"/>
    <property type="evidence" value="ECO:0007669"/>
    <property type="project" value="UniProtKB-SubCell"/>
</dbReference>
<comment type="catalytic activity">
    <reaction evidence="12">
        <text>tRNA(Phe) + L-phenylalanine + ATP = L-phenylalanyl-tRNA(Phe) + AMP + diphosphate + H(+)</text>
        <dbReference type="Rhea" id="RHEA:19413"/>
        <dbReference type="Rhea" id="RHEA-COMP:9668"/>
        <dbReference type="Rhea" id="RHEA-COMP:9699"/>
        <dbReference type="ChEBI" id="CHEBI:15378"/>
        <dbReference type="ChEBI" id="CHEBI:30616"/>
        <dbReference type="ChEBI" id="CHEBI:33019"/>
        <dbReference type="ChEBI" id="CHEBI:58095"/>
        <dbReference type="ChEBI" id="CHEBI:78442"/>
        <dbReference type="ChEBI" id="CHEBI:78531"/>
        <dbReference type="ChEBI" id="CHEBI:456215"/>
        <dbReference type="EC" id="6.1.1.20"/>
    </reaction>
</comment>
<keyword evidence="16" id="KW-1185">Reference proteome</keyword>
<dbReference type="SMART" id="SM00896">
    <property type="entry name" value="FDX-ACB"/>
    <property type="match status" value="1"/>
</dbReference>
<dbReference type="InterPro" id="IPR036690">
    <property type="entry name" value="Fdx_antiC-bd_sf"/>
</dbReference>
<dbReference type="SUPFAM" id="SSF55681">
    <property type="entry name" value="Class II aaRS and biotin synthetases"/>
    <property type="match status" value="1"/>
</dbReference>
<feature type="domain" description="Aminoacyl-transfer RNA synthetases class-II family profile" evidence="13">
    <location>
        <begin position="32"/>
        <end position="161"/>
    </location>
</feature>
<evidence type="ECO:0000256" key="10">
    <source>
        <dbReference type="ARBA" id="ARBA00023146"/>
    </source>
</evidence>
<dbReference type="Pfam" id="PF03147">
    <property type="entry name" value="FDX-ACB"/>
    <property type="match status" value="1"/>
</dbReference>
<protein>
    <recommendedName>
        <fullName evidence="3">phenylalanine--tRNA ligase</fullName>
        <ecNumber evidence="3">6.1.1.20</ecNumber>
    </recommendedName>
    <alternativeName>
        <fullName evidence="11">Phenylalanyl-tRNA synthetase</fullName>
    </alternativeName>
</protein>
<keyword evidence="8" id="KW-0809">Transit peptide</keyword>
<evidence type="ECO:0000313" key="15">
    <source>
        <dbReference type="EMBL" id="OMH84545.1"/>
    </source>
</evidence>